<feature type="modified residue" description="4-aspartylphosphate" evidence="6">
    <location>
        <position position="58"/>
    </location>
</feature>
<reference evidence="8" key="1">
    <citation type="journal article" date="2014" name="Int. J. Syst. Evol. Microbiol.">
        <title>Complete genome sequence of Corynebacterium casei LMG S-19264T (=DSM 44701T), isolated from a smear-ripened cheese.</title>
        <authorList>
            <consortium name="US DOE Joint Genome Institute (JGI-PGF)"/>
            <person name="Walter F."/>
            <person name="Albersmeier A."/>
            <person name="Kalinowski J."/>
            <person name="Ruckert C."/>
        </authorList>
    </citation>
    <scope>NUCLEOTIDE SEQUENCE</scope>
    <source>
        <strain evidence="8">CGMCC 1.15880</strain>
    </source>
</reference>
<keyword evidence="5" id="KW-0804">Transcription</keyword>
<evidence type="ECO:0000256" key="1">
    <source>
        <dbReference type="ARBA" id="ARBA00022553"/>
    </source>
</evidence>
<dbReference type="Proteomes" id="UP000628017">
    <property type="component" value="Unassembled WGS sequence"/>
</dbReference>
<organism evidence="8 9">
    <name type="scientific">Neptunicoccus cionae</name>
    <dbReference type="NCBI Taxonomy" id="2035344"/>
    <lineage>
        <taxon>Bacteria</taxon>
        <taxon>Pseudomonadati</taxon>
        <taxon>Pseudomonadota</taxon>
        <taxon>Alphaproteobacteria</taxon>
        <taxon>Rhodobacterales</taxon>
        <taxon>Paracoccaceae</taxon>
        <taxon>Neptunicoccus</taxon>
    </lineage>
</organism>
<evidence type="ECO:0000313" key="8">
    <source>
        <dbReference type="EMBL" id="GGA17099.1"/>
    </source>
</evidence>
<evidence type="ECO:0000256" key="4">
    <source>
        <dbReference type="ARBA" id="ARBA00023125"/>
    </source>
</evidence>
<dbReference type="InterPro" id="IPR039420">
    <property type="entry name" value="WalR-like"/>
</dbReference>
<name>A0A916QX15_9RHOB</name>
<dbReference type="PANTHER" id="PTHR48111">
    <property type="entry name" value="REGULATOR OF RPOS"/>
    <property type="match status" value="1"/>
</dbReference>
<dbReference type="Pfam" id="PF00072">
    <property type="entry name" value="Response_reg"/>
    <property type="match status" value="1"/>
</dbReference>
<dbReference type="InterPro" id="IPR011006">
    <property type="entry name" value="CheY-like_superfamily"/>
</dbReference>
<keyword evidence="4" id="KW-0238">DNA-binding</keyword>
<dbReference type="SMART" id="SM00448">
    <property type="entry name" value="REC"/>
    <property type="match status" value="1"/>
</dbReference>
<dbReference type="Gene3D" id="3.40.50.2300">
    <property type="match status" value="1"/>
</dbReference>
<keyword evidence="9" id="KW-1185">Reference proteome</keyword>
<dbReference type="GO" id="GO:0032993">
    <property type="term" value="C:protein-DNA complex"/>
    <property type="evidence" value="ECO:0007669"/>
    <property type="project" value="TreeGrafter"/>
</dbReference>
<keyword evidence="3" id="KW-0805">Transcription regulation</keyword>
<evidence type="ECO:0000256" key="6">
    <source>
        <dbReference type="PROSITE-ProRule" id="PRU00169"/>
    </source>
</evidence>
<feature type="domain" description="Response regulatory" evidence="7">
    <location>
        <begin position="6"/>
        <end position="125"/>
    </location>
</feature>
<dbReference type="InterPro" id="IPR001789">
    <property type="entry name" value="Sig_transdc_resp-reg_receiver"/>
</dbReference>
<evidence type="ECO:0000256" key="5">
    <source>
        <dbReference type="ARBA" id="ARBA00023163"/>
    </source>
</evidence>
<dbReference type="AlphaFoldDB" id="A0A916QX15"/>
<dbReference type="EMBL" id="BMKA01000002">
    <property type="protein sequence ID" value="GGA17099.1"/>
    <property type="molecule type" value="Genomic_DNA"/>
</dbReference>
<dbReference type="SUPFAM" id="SSF52172">
    <property type="entry name" value="CheY-like"/>
    <property type="match status" value="1"/>
</dbReference>
<dbReference type="PANTHER" id="PTHR48111:SF1">
    <property type="entry name" value="TWO-COMPONENT RESPONSE REGULATOR ORR33"/>
    <property type="match status" value="1"/>
</dbReference>
<dbReference type="PROSITE" id="PS50110">
    <property type="entry name" value="RESPONSE_REGULATORY"/>
    <property type="match status" value="1"/>
</dbReference>
<proteinExistence type="predicted"/>
<keyword evidence="2" id="KW-0902">Two-component regulatory system</keyword>
<protein>
    <recommendedName>
        <fullName evidence="7">Response regulatory domain-containing protein</fullName>
    </recommendedName>
</protein>
<keyword evidence="1 6" id="KW-0597">Phosphoprotein</keyword>
<evidence type="ECO:0000259" key="7">
    <source>
        <dbReference type="PROSITE" id="PS50110"/>
    </source>
</evidence>
<dbReference type="GO" id="GO:0005829">
    <property type="term" value="C:cytosol"/>
    <property type="evidence" value="ECO:0007669"/>
    <property type="project" value="TreeGrafter"/>
</dbReference>
<dbReference type="GO" id="GO:0000156">
    <property type="term" value="F:phosphorelay response regulator activity"/>
    <property type="evidence" value="ECO:0007669"/>
    <property type="project" value="TreeGrafter"/>
</dbReference>
<evidence type="ECO:0000256" key="3">
    <source>
        <dbReference type="ARBA" id="ARBA00023015"/>
    </source>
</evidence>
<comment type="caution">
    <text evidence="8">The sequence shown here is derived from an EMBL/GenBank/DDBJ whole genome shotgun (WGS) entry which is preliminary data.</text>
</comment>
<accession>A0A916QX15</accession>
<gene>
    <name evidence="8" type="ORF">GCM10011498_17090</name>
</gene>
<dbReference type="GO" id="GO:0000976">
    <property type="term" value="F:transcription cis-regulatory region binding"/>
    <property type="evidence" value="ECO:0007669"/>
    <property type="project" value="TreeGrafter"/>
</dbReference>
<evidence type="ECO:0000313" key="9">
    <source>
        <dbReference type="Proteomes" id="UP000628017"/>
    </source>
</evidence>
<dbReference type="GO" id="GO:0006355">
    <property type="term" value="P:regulation of DNA-templated transcription"/>
    <property type="evidence" value="ECO:0007669"/>
    <property type="project" value="TreeGrafter"/>
</dbReference>
<reference evidence="8" key="2">
    <citation type="submission" date="2020-09" db="EMBL/GenBank/DDBJ databases">
        <authorList>
            <person name="Sun Q."/>
            <person name="Zhou Y."/>
        </authorList>
    </citation>
    <scope>NUCLEOTIDE SEQUENCE</scope>
    <source>
        <strain evidence="8">CGMCC 1.15880</strain>
    </source>
</reference>
<sequence>MVGPMKILAVDDDEIILELLKEVVGAAGFPDITLVTSGAEALHTIQNSPTRFDCFLLDIQMPEMDGIELCHLIRKFPAYRSAPILMITAMADRQYIDRAFTAGASDYVTKPFDVLELGTRVNLAARLVQEHAAAEDKSFALEALRDQIETKSPVAISEEIRIEGVAGVIDKLAFENYLLQLTRGGLFGSCIVAFQVANIATIHQHSSGTDFSNTIIDIAEAISDNLRRSEFFLSYRGNGQFVAICHKVVMDTFNDLPGEISMSIRDMELVYDNGAKMDVQLVMGQPVKCGFFSSKSTLEPLYKAVDSAEGAVQSLRRLPNNSGWSSKIDTIRNRLKHPSAKNVSKLEMGF</sequence>
<evidence type="ECO:0000256" key="2">
    <source>
        <dbReference type="ARBA" id="ARBA00023012"/>
    </source>
</evidence>